<evidence type="ECO:0000313" key="4">
    <source>
        <dbReference type="Proteomes" id="UP001228113"/>
    </source>
</evidence>
<reference evidence="3" key="1">
    <citation type="journal article" date="2023" name="Int. J. Syst. Evol. Microbiol.">
        <title>Mesoterricola silvestris gen. nov., sp. nov., Mesoterricola sediminis sp. nov., Geothrix oryzae sp. nov., Geothrix edaphica sp. nov., Geothrix rubra sp. nov., and Geothrix limicola sp. nov., six novel members of Acidobacteriota isolated from soils.</title>
        <authorList>
            <person name="Itoh H."/>
            <person name="Sugisawa Y."/>
            <person name="Mise K."/>
            <person name="Xu Z."/>
            <person name="Kuniyasu M."/>
            <person name="Ushijima N."/>
            <person name="Kawano K."/>
            <person name="Kobayashi E."/>
            <person name="Shiratori Y."/>
            <person name="Masuda Y."/>
            <person name="Senoo K."/>
        </authorList>
    </citation>
    <scope>NUCLEOTIDE SEQUENCE</scope>
    <source>
        <strain evidence="3">W786</strain>
    </source>
</reference>
<dbReference type="InterPro" id="IPR050287">
    <property type="entry name" value="MTA/SAH_deaminase"/>
</dbReference>
<proteinExistence type="predicted"/>
<evidence type="ECO:0000256" key="1">
    <source>
        <dbReference type="ARBA" id="ARBA00022801"/>
    </source>
</evidence>
<dbReference type="Gene3D" id="2.30.40.10">
    <property type="entry name" value="Urease, subunit C, domain 1"/>
    <property type="match status" value="1"/>
</dbReference>
<feature type="domain" description="Amidohydrolase-related" evidence="2">
    <location>
        <begin position="82"/>
        <end position="449"/>
    </location>
</feature>
<dbReference type="RefSeq" id="WP_243329952.1">
    <property type="nucleotide sequence ID" value="NZ_AP027081.1"/>
</dbReference>
<dbReference type="SUPFAM" id="SSF51556">
    <property type="entry name" value="Metallo-dependent hydrolases"/>
    <property type="match status" value="1"/>
</dbReference>
<evidence type="ECO:0000259" key="2">
    <source>
        <dbReference type="Pfam" id="PF01979"/>
    </source>
</evidence>
<dbReference type="PANTHER" id="PTHR43794">
    <property type="entry name" value="AMINOHYDROLASE SSNA-RELATED"/>
    <property type="match status" value="1"/>
</dbReference>
<keyword evidence="4" id="KW-1185">Reference proteome</keyword>
<protein>
    <submittedName>
        <fullName evidence="3">N-ethylammeline chlorohydrolase</fullName>
    </submittedName>
</protein>
<dbReference type="KEGG" id="msea:METESE_28550"/>
<dbReference type="InterPro" id="IPR032466">
    <property type="entry name" value="Metal_Hydrolase"/>
</dbReference>
<dbReference type="GO" id="GO:0016810">
    <property type="term" value="F:hydrolase activity, acting on carbon-nitrogen (but not peptide) bonds"/>
    <property type="evidence" value="ECO:0007669"/>
    <property type="project" value="InterPro"/>
</dbReference>
<dbReference type="SUPFAM" id="SSF51338">
    <property type="entry name" value="Composite domain of metallo-dependent hydrolases"/>
    <property type="match status" value="1"/>
</dbReference>
<evidence type="ECO:0000313" key="3">
    <source>
        <dbReference type="EMBL" id="BDU77897.1"/>
    </source>
</evidence>
<keyword evidence="1" id="KW-0378">Hydrolase</keyword>
<dbReference type="InterPro" id="IPR011059">
    <property type="entry name" value="Metal-dep_hydrolase_composite"/>
</dbReference>
<dbReference type="AlphaFoldDB" id="A0AA48H1H2"/>
<dbReference type="EMBL" id="AP027081">
    <property type="protein sequence ID" value="BDU77897.1"/>
    <property type="molecule type" value="Genomic_DNA"/>
</dbReference>
<dbReference type="InterPro" id="IPR006680">
    <property type="entry name" value="Amidohydro-rel"/>
</dbReference>
<name>A0AA48H1H2_9BACT</name>
<sequence length="496" mass="54447">MPETRALACRCRFLLPLAAPDRGRRIQDGYLLAVDGRIREAGPYDPEVGRRLREAWGDRLEVLHTRREVPSDDPLPLQDMVLLPAFVKAHGHDHEQPLIGIARDEPLTAWLDHAVNPFTGFLNARRGELAARLGRTPQALTYRMARICDIHYGITASMVHHCNWNKHHLEDIAEANEVAGTTMIVAIGGQDRFYAPELLDGPGDALARLEKGLALQARCERTRFVPGPDQCFSNSREALVPQKAWARAHDTLFHIHSSEEPRTTRWFREAVEPGLTPVEYFREIGILDAGTVLAHQVNCGPRDVELIAASGAAVVHNPLANTILGSGMPPVIDLLRAGVRVAVSTDGSGSADNQNILAAARLASQYQKALHQDASLLPAQQCLEMITSVPASILRLDQGSLEPGLRADFVLVDLARPNLVPTRLDNVVENLIWAADGSEIDTVVAGGHLLKHDGRILPFRDGTRPEEIQRGIQALSAWFMDYRAAAPEVRGTGAHD</sequence>
<dbReference type="Proteomes" id="UP001228113">
    <property type="component" value="Chromosome"/>
</dbReference>
<dbReference type="Pfam" id="PF01979">
    <property type="entry name" value="Amidohydro_1"/>
    <property type="match status" value="1"/>
</dbReference>
<gene>
    <name evidence="3" type="ORF">METESE_28550</name>
</gene>
<dbReference type="Gene3D" id="3.20.20.140">
    <property type="entry name" value="Metal-dependent hydrolases"/>
    <property type="match status" value="1"/>
</dbReference>
<dbReference type="PANTHER" id="PTHR43794:SF11">
    <property type="entry name" value="AMIDOHYDROLASE-RELATED DOMAIN-CONTAINING PROTEIN"/>
    <property type="match status" value="1"/>
</dbReference>
<accession>A0AA48H1H2</accession>
<organism evidence="3 4">
    <name type="scientific">Mesoterricola sediminis</name>
    <dbReference type="NCBI Taxonomy" id="2927980"/>
    <lineage>
        <taxon>Bacteria</taxon>
        <taxon>Pseudomonadati</taxon>
        <taxon>Acidobacteriota</taxon>
        <taxon>Holophagae</taxon>
        <taxon>Holophagales</taxon>
        <taxon>Holophagaceae</taxon>
        <taxon>Mesoterricola</taxon>
    </lineage>
</organism>